<keyword evidence="8 9" id="KW-0342">GTP-binding</keyword>
<dbReference type="Pfam" id="PF11987">
    <property type="entry name" value="IF-2"/>
    <property type="match status" value="1"/>
</dbReference>
<dbReference type="EMBL" id="PEZW01000015">
    <property type="protein sequence ID" value="PIS07698.1"/>
    <property type="molecule type" value="Genomic_DNA"/>
</dbReference>
<dbReference type="InterPro" id="IPR015760">
    <property type="entry name" value="TIF_IF2"/>
</dbReference>
<dbReference type="AlphaFoldDB" id="A0A2H0W8M0"/>
<evidence type="ECO:0000256" key="2">
    <source>
        <dbReference type="ARBA" id="ARBA00007733"/>
    </source>
</evidence>
<reference evidence="13" key="1">
    <citation type="submission" date="2017-09" db="EMBL/GenBank/DDBJ databases">
        <title>Depth-based differentiation of microbial function through sediment-hosted aquifers and enrichment of novel symbionts in the deep terrestrial subsurface.</title>
        <authorList>
            <person name="Probst A.J."/>
            <person name="Ladd B."/>
            <person name="Jarett J.K."/>
            <person name="Geller-Mcgrath D.E."/>
            <person name="Sieber C.M.K."/>
            <person name="Emerson J.B."/>
            <person name="Anantharaman K."/>
            <person name="Thomas B.C."/>
            <person name="Malmstrom R."/>
            <person name="Stieglmeier M."/>
            <person name="Klingl A."/>
            <person name="Woyke T."/>
            <person name="Ryan C.M."/>
            <person name="Banfield J.F."/>
        </authorList>
    </citation>
    <scope>NUCLEOTIDE SEQUENCE [LARGE SCALE GENOMIC DNA]</scope>
</reference>
<feature type="binding site" evidence="9">
    <location>
        <begin position="153"/>
        <end position="157"/>
    </location>
    <ligand>
        <name>GTP</name>
        <dbReference type="ChEBI" id="CHEBI:37565"/>
    </ligand>
</feature>
<dbReference type="GO" id="GO:0005525">
    <property type="term" value="F:GTP binding"/>
    <property type="evidence" value="ECO:0007669"/>
    <property type="project" value="UniProtKB-KW"/>
</dbReference>
<dbReference type="FunFam" id="3.40.50.300:FF:000019">
    <property type="entry name" value="Translation initiation factor IF-2"/>
    <property type="match status" value="1"/>
</dbReference>
<comment type="similarity">
    <text evidence="2 9 10">Belongs to the TRAFAC class translation factor GTPase superfamily. Classic translation factor GTPase family. IF-2 subfamily.</text>
</comment>
<dbReference type="GO" id="GO:0003743">
    <property type="term" value="F:translation initiation factor activity"/>
    <property type="evidence" value="ECO:0007669"/>
    <property type="project" value="UniProtKB-UniRule"/>
</dbReference>
<dbReference type="InterPro" id="IPR009000">
    <property type="entry name" value="Transl_B-barrel_sf"/>
</dbReference>
<comment type="caution">
    <text evidence="9">Lacks conserved residue(s) required for the propagation of feature annotation.</text>
</comment>
<dbReference type="PRINTS" id="PR00315">
    <property type="entry name" value="ELONGATNFCT"/>
</dbReference>
<feature type="domain" description="Tr-type G" evidence="11">
    <location>
        <begin position="90"/>
        <end position="267"/>
    </location>
</feature>
<comment type="function">
    <text evidence="9 10">One of the essential components for the initiation of protein synthesis. Protects formylmethionyl-tRNA from spontaneous hydrolysis and promotes its binding to the 30S ribosomal subunits. Also involved in the hydrolysis of GTP during the formation of the 70S ribosomal complex.</text>
</comment>
<dbReference type="Gene3D" id="3.40.50.300">
    <property type="entry name" value="P-loop containing nucleotide triphosphate hydrolases"/>
    <property type="match status" value="1"/>
</dbReference>
<dbReference type="InterPro" id="IPR000178">
    <property type="entry name" value="TF_IF2_bacterial-like"/>
</dbReference>
<comment type="caution">
    <text evidence="12">The sequence shown here is derived from an EMBL/GenBank/DDBJ whole genome shotgun (WGS) entry which is preliminary data.</text>
</comment>
<dbReference type="SUPFAM" id="SSF52540">
    <property type="entry name" value="P-loop containing nucleoside triphosphate hydrolases"/>
    <property type="match status" value="1"/>
</dbReference>
<evidence type="ECO:0000256" key="6">
    <source>
        <dbReference type="ARBA" id="ARBA00022741"/>
    </source>
</evidence>
<dbReference type="Proteomes" id="UP000231382">
    <property type="component" value="Unassembled WGS sequence"/>
</dbReference>
<dbReference type="FunFam" id="3.40.50.10050:FF:000001">
    <property type="entry name" value="Translation initiation factor IF-2"/>
    <property type="match status" value="1"/>
</dbReference>
<evidence type="ECO:0000256" key="5">
    <source>
        <dbReference type="ARBA" id="ARBA00022540"/>
    </source>
</evidence>
<proteinExistence type="inferred from homology"/>
<gene>
    <name evidence="9" type="primary">infB</name>
    <name evidence="12" type="ORF">COT78_02195</name>
</gene>
<dbReference type="SUPFAM" id="SSF50447">
    <property type="entry name" value="Translation proteins"/>
    <property type="match status" value="2"/>
</dbReference>
<evidence type="ECO:0000256" key="1">
    <source>
        <dbReference type="ARBA" id="ARBA00004496"/>
    </source>
</evidence>
<feature type="binding site" evidence="9">
    <location>
        <begin position="207"/>
        <end position="210"/>
    </location>
    <ligand>
        <name>GTP</name>
        <dbReference type="ChEBI" id="CHEBI:37565"/>
    </ligand>
</feature>
<dbReference type="HAMAP" id="MF_00100_B">
    <property type="entry name" value="IF_2_B"/>
    <property type="match status" value="1"/>
</dbReference>
<dbReference type="CDD" id="cd03702">
    <property type="entry name" value="IF2_mtIF2_II"/>
    <property type="match status" value="1"/>
</dbReference>
<keyword evidence="7 9" id="KW-0648">Protein biosynthesis</keyword>
<evidence type="ECO:0000313" key="13">
    <source>
        <dbReference type="Proteomes" id="UP000231382"/>
    </source>
</evidence>
<organism evidence="12 13">
    <name type="scientific">Candidatus Berkelbacteria bacterium CG10_big_fil_rev_8_21_14_0_10_43_13</name>
    <dbReference type="NCBI Taxonomy" id="1974514"/>
    <lineage>
        <taxon>Bacteria</taxon>
        <taxon>Candidatus Berkelbacteria</taxon>
    </lineage>
</organism>
<dbReference type="NCBIfam" id="TIGR00231">
    <property type="entry name" value="small_GTP"/>
    <property type="match status" value="1"/>
</dbReference>
<keyword evidence="4 9" id="KW-0963">Cytoplasm</keyword>
<dbReference type="InterPro" id="IPR000795">
    <property type="entry name" value="T_Tr_GTP-bd_dom"/>
</dbReference>
<dbReference type="Gene3D" id="3.40.50.10050">
    <property type="entry name" value="Translation initiation factor IF- 2, domain 3"/>
    <property type="match status" value="1"/>
</dbReference>
<dbReference type="Pfam" id="PF04760">
    <property type="entry name" value="IF2_N"/>
    <property type="match status" value="1"/>
</dbReference>
<dbReference type="InterPro" id="IPR005225">
    <property type="entry name" value="Small_GTP-bd"/>
</dbReference>
<dbReference type="InterPro" id="IPR006847">
    <property type="entry name" value="IF2_N"/>
</dbReference>
<accession>A0A2H0W8M0</accession>
<feature type="binding site" evidence="9">
    <location>
        <begin position="99"/>
        <end position="106"/>
    </location>
    <ligand>
        <name>GTP</name>
        <dbReference type="ChEBI" id="CHEBI:37565"/>
    </ligand>
</feature>
<dbReference type="InterPro" id="IPR004161">
    <property type="entry name" value="EFTu-like_2"/>
</dbReference>
<name>A0A2H0W8M0_9BACT</name>
<dbReference type="Pfam" id="PF22042">
    <property type="entry name" value="EF-G_D2"/>
    <property type="match status" value="1"/>
</dbReference>
<evidence type="ECO:0000313" key="12">
    <source>
        <dbReference type="EMBL" id="PIS07698.1"/>
    </source>
</evidence>
<evidence type="ECO:0000256" key="8">
    <source>
        <dbReference type="ARBA" id="ARBA00023134"/>
    </source>
</evidence>
<comment type="subcellular location">
    <subcellularLocation>
        <location evidence="1 9">Cytoplasm</location>
    </subcellularLocation>
</comment>
<dbReference type="PROSITE" id="PS51722">
    <property type="entry name" value="G_TR_2"/>
    <property type="match status" value="1"/>
</dbReference>
<dbReference type="GO" id="GO:0005737">
    <property type="term" value="C:cytoplasm"/>
    <property type="evidence" value="ECO:0007669"/>
    <property type="project" value="UniProtKB-SubCell"/>
</dbReference>
<dbReference type="Pfam" id="PF03144">
    <property type="entry name" value="GTP_EFTU_D2"/>
    <property type="match status" value="1"/>
</dbReference>
<sequence>MEETVKKIQIPEVITVKDFAERANLSISAVISDLIKNGVMASINETIDFGTAEIIADDLGLEIEPEIETESIKTSTKAQKKAVAGKNLVHRPPVVTVMGHVDHGKTTLLDRIRETSVASGESGGITQHISAYQITLAETKSKELKNKTITFIDTPGHAAFSTMREHGTAITDIVVLIIATDDGVMPQTIEVIKQAQGNNVPLIVALNKTDLPDSDVTKVKQQLAEYDLVPEDWGGKTIMVEISAKTGKGVDSLLEMILLQAEVMDLKADSDEKAVGIVIESHMEKGAGPMVTLLVENGTLHRGEPIAIGSAYGKARILENYLAKTIEQAGPSTPVRIAGLKSLPEFGARLLAFSSEKEARESALLENKGYSSMKIATAKRITSEDDDTDSEKKELNLIIKADVAGSLEAIRKSLLEVKAIDYGMKIVAEGVGVVSDSDVTLAQSTGAIILGFRTTIAGAAKHLAEKEGITAKFFQVIYELIDFAKEELANTLPPEIIEKELGHGKVLAIFRDDKKGFVAGGSVDSGKLTVGDEIKFLQKNDEISRTTIVSLRREKNEVKESESGTECGFSLPAGAVVAVNDAFVAFKTIHKKRTIK</sequence>
<dbReference type="InterPro" id="IPR027417">
    <property type="entry name" value="P-loop_NTPase"/>
</dbReference>
<dbReference type="SUPFAM" id="SSF52156">
    <property type="entry name" value="Initiation factor IF2/eIF5b, domain 3"/>
    <property type="match status" value="1"/>
</dbReference>
<evidence type="ECO:0000256" key="7">
    <source>
        <dbReference type="ARBA" id="ARBA00022917"/>
    </source>
</evidence>
<evidence type="ECO:0000256" key="4">
    <source>
        <dbReference type="ARBA" id="ARBA00022490"/>
    </source>
</evidence>
<dbReference type="GO" id="GO:0003924">
    <property type="term" value="F:GTPase activity"/>
    <property type="evidence" value="ECO:0007669"/>
    <property type="project" value="UniProtKB-UniRule"/>
</dbReference>
<dbReference type="Pfam" id="PF00009">
    <property type="entry name" value="GTP_EFTU"/>
    <property type="match status" value="1"/>
</dbReference>
<evidence type="ECO:0000259" key="11">
    <source>
        <dbReference type="PROSITE" id="PS51722"/>
    </source>
</evidence>
<evidence type="ECO:0000256" key="3">
    <source>
        <dbReference type="ARBA" id="ARBA00020675"/>
    </source>
</evidence>
<dbReference type="Gene3D" id="2.40.30.10">
    <property type="entry name" value="Translation factors"/>
    <property type="match status" value="2"/>
</dbReference>
<keyword evidence="6 9" id="KW-0547">Nucleotide-binding</keyword>
<protein>
    <recommendedName>
        <fullName evidence="3 9">Translation initiation factor IF-2</fullName>
    </recommendedName>
</protein>
<dbReference type="InterPro" id="IPR036925">
    <property type="entry name" value="TIF_IF2_dom3_sf"/>
</dbReference>
<dbReference type="InterPro" id="IPR044145">
    <property type="entry name" value="IF2_II"/>
</dbReference>
<dbReference type="CDD" id="cd01887">
    <property type="entry name" value="IF2_eIF5B"/>
    <property type="match status" value="1"/>
</dbReference>
<evidence type="ECO:0000256" key="9">
    <source>
        <dbReference type="HAMAP-Rule" id="MF_00100"/>
    </source>
</evidence>
<dbReference type="PANTHER" id="PTHR43381">
    <property type="entry name" value="TRANSLATION INITIATION FACTOR IF-2-RELATED"/>
    <property type="match status" value="1"/>
</dbReference>
<dbReference type="InterPro" id="IPR023115">
    <property type="entry name" value="TIF_IF2_dom3"/>
</dbReference>
<dbReference type="NCBIfam" id="TIGR00487">
    <property type="entry name" value="IF-2"/>
    <property type="match status" value="1"/>
</dbReference>
<dbReference type="InterPro" id="IPR053905">
    <property type="entry name" value="EF-G-like_DII"/>
</dbReference>
<keyword evidence="5 9" id="KW-0396">Initiation factor</keyword>
<dbReference type="PANTHER" id="PTHR43381:SF5">
    <property type="entry name" value="TR-TYPE G DOMAIN-CONTAINING PROTEIN"/>
    <property type="match status" value="1"/>
</dbReference>
<evidence type="ECO:0000256" key="10">
    <source>
        <dbReference type="RuleBase" id="RU000644"/>
    </source>
</evidence>